<accession>A0A7K1J455</accession>
<dbReference type="SUPFAM" id="SSF50939">
    <property type="entry name" value="Sialidases"/>
    <property type="match status" value="1"/>
</dbReference>
<keyword evidence="1" id="KW-0472">Membrane</keyword>
<proteinExistence type="predicted"/>
<keyword evidence="3" id="KW-1185">Reference proteome</keyword>
<evidence type="ECO:0000256" key="1">
    <source>
        <dbReference type="SAM" id="Phobius"/>
    </source>
</evidence>
<comment type="caution">
    <text evidence="2">The sequence shown here is derived from an EMBL/GenBank/DDBJ whole genome shotgun (WGS) entry which is preliminary data.</text>
</comment>
<dbReference type="EMBL" id="WNLP01000002">
    <property type="protein sequence ID" value="MUH59352.1"/>
    <property type="molecule type" value="Genomic_DNA"/>
</dbReference>
<reference evidence="2 3" key="1">
    <citation type="submission" date="2019-09" db="EMBL/GenBank/DDBJ databases">
        <title>Bifidobacterium canis sp. nov., isolated from the digestive tract of German Shepherd dog puppy.</title>
        <authorList>
            <person name="Bunesova V."/>
        </authorList>
    </citation>
    <scope>NUCLEOTIDE SEQUENCE [LARGE SCALE GENOMIC DNA]</scope>
    <source>
        <strain evidence="2 3">GSD1FS</strain>
    </source>
</reference>
<dbReference type="InterPro" id="IPR015943">
    <property type="entry name" value="WD40/YVTN_repeat-like_dom_sf"/>
</dbReference>
<evidence type="ECO:0000313" key="2">
    <source>
        <dbReference type="EMBL" id="MUH59352.1"/>
    </source>
</evidence>
<sequence>MSEKPQLHMTAREWWSRTDPPELRGWVAAVCVLVAFSIIALGIRAGTAWGAYEPPALYDQPAHGEQIIEKQSSDSKVADDVSRWYMQLVGGQTGLLVAPQYQLSSVKVADTKQLEKVPNNNYLFVQLDIMMRPRFASVTSLAEQQGCEEISGSSTNNMTCVFELEPKQNEYHVLQVMTYSDYWSMADPPKPKPTAPVLNGKNGYRVSTEKLEVTYDAGKTWVAVPDGVQRVLGDMNASTELWLEPSSYVITPQFTAFVGTERNSDGDGDDAELIYSWDCGKTWLTSRFGRGINAPTFISVVGDRIGVAYSFDAALTARGYVMVASTLTQLRADPQHAWQKIPQYTQYPTDLTLASWLNDTTVFVGKTDTLYMSSDTGATWQKIAVPQEPGLEKKLGFYPFDTPTRMWQENGKYYLAVGQGSDADYARDGKIMESVFSYNASDNSFTFVKEQPEPAATSAG</sequence>
<evidence type="ECO:0000313" key="3">
    <source>
        <dbReference type="Proteomes" id="UP000487882"/>
    </source>
</evidence>
<gene>
    <name evidence="2" type="ORF">GSD1FS_0673</name>
</gene>
<keyword evidence="1" id="KW-1133">Transmembrane helix</keyword>
<organism evidence="2 3">
    <name type="scientific">Bifidobacterium canis</name>
    <dbReference type="NCBI Taxonomy" id="2610880"/>
    <lineage>
        <taxon>Bacteria</taxon>
        <taxon>Bacillati</taxon>
        <taxon>Actinomycetota</taxon>
        <taxon>Actinomycetes</taxon>
        <taxon>Bifidobacteriales</taxon>
        <taxon>Bifidobacteriaceae</taxon>
        <taxon>Bifidobacterium</taxon>
    </lineage>
</organism>
<protein>
    <submittedName>
        <fullName evidence="2">Oxidoreductase</fullName>
    </submittedName>
</protein>
<dbReference type="Proteomes" id="UP000487882">
    <property type="component" value="Unassembled WGS sequence"/>
</dbReference>
<keyword evidence="1" id="KW-0812">Transmembrane</keyword>
<dbReference type="RefSeq" id="WP_246165752.1">
    <property type="nucleotide sequence ID" value="NZ_WNLP01000002.1"/>
</dbReference>
<name>A0A7K1J455_9BIFI</name>
<dbReference type="Gene3D" id="2.130.10.10">
    <property type="entry name" value="YVTN repeat-like/Quinoprotein amine dehydrogenase"/>
    <property type="match status" value="1"/>
</dbReference>
<feature type="transmembrane region" description="Helical" evidence="1">
    <location>
        <begin position="23"/>
        <end position="43"/>
    </location>
</feature>
<dbReference type="AlphaFoldDB" id="A0A7K1J455"/>
<dbReference type="InterPro" id="IPR036278">
    <property type="entry name" value="Sialidase_sf"/>
</dbReference>